<protein>
    <submittedName>
        <fullName evidence="4">Uncharacterized protein</fullName>
    </submittedName>
</protein>
<evidence type="ECO:0000256" key="2">
    <source>
        <dbReference type="SAM" id="Phobius"/>
    </source>
</evidence>
<organism evidence="4 5">
    <name type="scientific">Gardnerella vaginalis 55152</name>
    <dbReference type="NCBI Taxonomy" id="698955"/>
    <lineage>
        <taxon>Bacteria</taxon>
        <taxon>Bacillati</taxon>
        <taxon>Actinomycetota</taxon>
        <taxon>Actinomycetes</taxon>
        <taxon>Bifidobacteriales</taxon>
        <taxon>Bifidobacteriaceae</taxon>
        <taxon>Gardnerella</taxon>
    </lineage>
</organism>
<dbReference type="Proteomes" id="UP000005936">
    <property type="component" value="Unassembled WGS sequence"/>
</dbReference>
<keyword evidence="2" id="KW-0472">Membrane</keyword>
<proteinExistence type="predicted"/>
<keyword evidence="2" id="KW-1133">Transmembrane helix</keyword>
<accession>I4LU19</accession>
<gene>
    <name evidence="4" type="ORF">CGSMWGv55152_02673</name>
</gene>
<comment type="caution">
    <text evidence="4">The sequence shown here is derived from an EMBL/GenBank/DDBJ whole genome shotgun (WGS) entry which is preliminary data.</text>
</comment>
<evidence type="ECO:0000313" key="4">
    <source>
        <dbReference type="EMBL" id="EIK80459.1"/>
    </source>
</evidence>
<keyword evidence="3" id="KW-0732">Signal</keyword>
<feature type="region of interest" description="Disordered" evidence="1">
    <location>
        <begin position="162"/>
        <end position="200"/>
    </location>
</feature>
<feature type="compositionally biased region" description="Basic and acidic residues" evidence="1">
    <location>
        <begin position="169"/>
        <end position="200"/>
    </location>
</feature>
<feature type="chain" id="PRO_5039646390" evidence="3">
    <location>
        <begin position="24"/>
        <end position="462"/>
    </location>
</feature>
<dbReference type="EMBL" id="ADEQ01000009">
    <property type="protein sequence ID" value="EIK80459.1"/>
    <property type="molecule type" value="Genomic_DNA"/>
</dbReference>
<evidence type="ECO:0000256" key="3">
    <source>
        <dbReference type="SAM" id="SignalP"/>
    </source>
</evidence>
<dbReference type="PATRIC" id="fig|698955.3.peg.529"/>
<feature type="signal peptide" evidence="3">
    <location>
        <begin position="1"/>
        <end position="23"/>
    </location>
</feature>
<dbReference type="RefSeq" id="WP_004121330.1">
    <property type="nucleotide sequence ID" value="NZ_ADEQ01000009.1"/>
</dbReference>
<reference evidence="4 5" key="1">
    <citation type="journal article" date="2012" name="J. Bacteriol.">
        <title>Comparative Genomic Analyses of 17 Clinical Isolates of Gardnerella vaginalis Provide Evidence of Multiple Genetically Isolated Clades Consistent with Subspeciation into Genovars.</title>
        <authorList>
            <person name="Ahmed A."/>
            <person name="Earl J."/>
            <person name="Retchless A."/>
            <person name="Hillier S."/>
            <person name="Rabe L."/>
            <person name="Cherpes T."/>
            <person name="Powell E."/>
            <person name="Janto B."/>
            <person name="Eutsey R."/>
            <person name="Hiller N.L."/>
            <person name="Boissy R."/>
            <person name="Dahlgreen M."/>
            <person name="Hall B."/>
            <person name="Costerton J."/>
            <person name="Post J.C."/>
            <person name="Hu F."/>
            <person name="Ehrlich G."/>
        </authorList>
    </citation>
    <scope>NUCLEOTIDE SEQUENCE [LARGE SCALE GENOMIC DNA]</scope>
    <source>
        <strain evidence="4 5">55152</strain>
    </source>
</reference>
<sequence length="462" mass="48309">MMNKKAIAALAAGATLLAGFAMATPAMAVPASETAREAFAKQAEDAGLTLVAKQIRDSRTSTYEALKQMLENALDAKLQAESDHLNGYPTDVLNNSSAEGVAAEARKRGIANPTVDEFQPDLLAQYAGTRAEKLSKAYNDLLEGKITNAQYQAVKKSVFGSSEYTEDSLDPKQDDKQAPKKDDKKDDKKQDDTTTPDEKIKDLGKLNLSDAAKKKLAAHYVYKAKLALDEADNNLAEKKADYAAKRKTLLDTMTELAARKAAAEKANQDLTDFLASGENNSAKETALRDAVNRAHAHEQRAFDAEQKAEAEFNAARDAAFAAVAAYNKALAEYKDAYNDAVRLGVNPAALPAVVTSDPLAADFPAVPGTKQIYADALNGKFGPAAQASAKKTEAAKAQAAAPAAAGAAAGKAAAAKGELAKGGNGHGKAGEKLGNAGVGVALTALAASMLAGMGAAVRKMRH</sequence>
<feature type="transmembrane region" description="Helical" evidence="2">
    <location>
        <begin position="436"/>
        <end position="457"/>
    </location>
</feature>
<evidence type="ECO:0000256" key="1">
    <source>
        <dbReference type="SAM" id="MobiDB-lite"/>
    </source>
</evidence>
<dbReference type="AlphaFoldDB" id="I4LU19"/>
<name>I4LU19_GARVA</name>
<evidence type="ECO:0000313" key="5">
    <source>
        <dbReference type="Proteomes" id="UP000005936"/>
    </source>
</evidence>
<keyword evidence="2" id="KW-0812">Transmembrane</keyword>